<dbReference type="AlphaFoldDB" id="A0A8T7M3S0"/>
<name>A0A8T7M3S0_9CHLR</name>
<dbReference type="CDD" id="cd03809">
    <property type="entry name" value="GT4_MtfB-like"/>
    <property type="match status" value="1"/>
</dbReference>
<dbReference type="EMBL" id="CP128399">
    <property type="protein sequence ID" value="WJW66101.1"/>
    <property type="molecule type" value="Genomic_DNA"/>
</dbReference>
<dbReference type="PANTHER" id="PTHR46401:SF2">
    <property type="entry name" value="GLYCOSYLTRANSFERASE WBBK-RELATED"/>
    <property type="match status" value="1"/>
</dbReference>
<reference evidence="4" key="2">
    <citation type="journal article" date="2024" name="Nature">
        <title>Anoxygenic phototroph of the Chloroflexota uses a type I reaction centre.</title>
        <authorList>
            <person name="Tsuji J.M."/>
            <person name="Shaw N.A."/>
            <person name="Nagashima S."/>
            <person name="Venkiteswaran J.J."/>
            <person name="Schiff S.L."/>
            <person name="Watanabe T."/>
            <person name="Fukui M."/>
            <person name="Hanada S."/>
            <person name="Tank M."/>
            <person name="Neufeld J.D."/>
        </authorList>
    </citation>
    <scope>NUCLEOTIDE SEQUENCE</scope>
    <source>
        <strain evidence="4">L227-S17</strain>
    </source>
</reference>
<dbReference type="PANTHER" id="PTHR46401">
    <property type="entry name" value="GLYCOSYLTRANSFERASE WBBK-RELATED"/>
    <property type="match status" value="1"/>
</dbReference>
<dbReference type="SUPFAM" id="SSF53756">
    <property type="entry name" value="UDP-Glycosyltransferase/glycogen phosphorylase"/>
    <property type="match status" value="1"/>
</dbReference>
<feature type="domain" description="Glycosyltransferase subfamily 4-like N-terminal" evidence="2">
    <location>
        <begin position="87"/>
        <end position="185"/>
    </location>
</feature>
<evidence type="ECO:0000313" key="4">
    <source>
        <dbReference type="EMBL" id="WJW66101.1"/>
    </source>
</evidence>
<dbReference type="EMBL" id="JACATZ010000001">
    <property type="protein sequence ID" value="NWJ46730.1"/>
    <property type="molecule type" value="Genomic_DNA"/>
</dbReference>
<evidence type="ECO:0000313" key="6">
    <source>
        <dbReference type="Proteomes" id="UP001431572"/>
    </source>
</evidence>
<dbReference type="InterPro" id="IPR028098">
    <property type="entry name" value="Glyco_trans_4-like_N"/>
</dbReference>
<gene>
    <name evidence="3" type="ORF">HXX08_12695</name>
    <name evidence="4" type="ORF">OZ401_001885</name>
</gene>
<evidence type="ECO:0000313" key="5">
    <source>
        <dbReference type="Proteomes" id="UP000521676"/>
    </source>
</evidence>
<dbReference type="Pfam" id="PF13439">
    <property type="entry name" value="Glyco_transf_4"/>
    <property type="match status" value="1"/>
</dbReference>
<dbReference type="RefSeq" id="WP_341467980.1">
    <property type="nucleotide sequence ID" value="NZ_CP128399.1"/>
</dbReference>
<keyword evidence="1" id="KW-0808">Transferase</keyword>
<sequence>MRVAINGQFWNQEFTGSGQYTRHLWNELLELNTALEDSYYLLGDGVSFKGVATDQQFQIQPLAPLRRAGGNVQKVWWEQIGLPTLVERNSTLKQTLDVVHYPYFAAPLLGLKKNAALAVTIHDLIPLALPIYSSGRAASLYFRLVSAAARRADLIFADSEYSKQDILKFLKVPPSKVAVVYLGVEARYQAGRVAEQERQALLKRYGLNGNERIIFYLGGFDVRKNLPMLVNAFARALPRLKELEQQDDGGRWTLVLGGKRHSSNPIMYPDLQTPIRKALGEGEDAKRVHFTGLIDEADKPLFYCEADMYVFPSRYEGFGLDPLEALASGAPVICSNATSLPEVVGQAALLVAPEDEKGWTNAIVKVASDPSARRELSELGPIQAQKFTWRKTAERTLELYHMLECIRTRGN</sequence>
<evidence type="ECO:0000313" key="3">
    <source>
        <dbReference type="EMBL" id="NWJ46730.1"/>
    </source>
</evidence>
<keyword evidence="6" id="KW-1185">Reference proteome</keyword>
<protein>
    <submittedName>
        <fullName evidence="3">Glycosyltransferase family 4 protein</fullName>
    </submittedName>
</protein>
<evidence type="ECO:0000259" key="2">
    <source>
        <dbReference type="Pfam" id="PF13439"/>
    </source>
</evidence>
<dbReference type="Proteomes" id="UP000521676">
    <property type="component" value="Unassembled WGS sequence"/>
</dbReference>
<dbReference type="GO" id="GO:0009103">
    <property type="term" value="P:lipopolysaccharide biosynthetic process"/>
    <property type="evidence" value="ECO:0007669"/>
    <property type="project" value="TreeGrafter"/>
</dbReference>
<reference evidence="3 5" key="1">
    <citation type="submission" date="2020-06" db="EMBL/GenBank/DDBJ databases">
        <title>Anoxygenic phototrophic Chloroflexota member uses a Type I reaction center.</title>
        <authorList>
            <person name="Tsuji J.M."/>
            <person name="Shaw N.A."/>
            <person name="Nagashima S."/>
            <person name="Venkiteswaran J."/>
            <person name="Schiff S.L."/>
            <person name="Hanada S."/>
            <person name="Tank M."/>
            <person name="Neufeld J.D."/>
        </authorList>
    </citation>
    <scope>NUCLEOTIDE SEQUENCE [LARGE SCALE GENOMIC DNA]</scope>
    <source>
        <strain evidence="3">L227-S17</strain>
    </source>
</reference>
<dbReference type="Gene3D" id="3.40.50.2000">
    <property type="entry name" value="Glycogen Phosphorylase B"/>
    <property type="match status" value="2"/>
</dbReference>
<evidence type="ECO:0000256" key="1">
    <source>
        <dbReference type="ARBA" id="ARBA00022679"/>
    </source>
</evidence>
<accession>A0A8T7M3S0</accession>
<dbReference type="Pfam" id="PF13692">
    <property type="entry name" value="Glyco_trans_1_4"/>
    <property type="match status" value="1"/>
</dbReference>
<dbReference type="Proteomes" id="UP001431572">
    <property type="component" value="Chromosome 1"/>
</dbReference>
<proteinExistence type="predicted"/>
<dbReference type="GO" id="GO:0016757">
    <property type="term" value="F:glycosyltransferase activity"/>
    <property type="evidence" value="ECO:0007669"/>
    <property type="project" value="TreeGrafter"/>
</dbReference>
<organism evidence="3 5">
    <name type="scientific">Candidatus Chlorohelix allophototropha</name>
    <dbReference type="NCBI Taxonomy" id="3003348"/>
    <lineage>
        <taxon>Bacteria</taxon>
        <taxon>Bacillati</taxon>
        <taxon>Chloroflexota</taxon>
        <taxon>Chloroflexia</taxon>
        <taxon>Candidatus Chloroheliales</taxon>
        <taxon>Candidatus Chloroheliaceae</taxon>
        <taxon>Candidatus Chlorohelix</taxon>
    </lineage>
</organism>